<reference evidence="1 2" key="1">
    <citation type="journal article" date="2018" name="Nat. Biotechnol.">
        <title>A standardized bacterial taxonomy based on genome phylogeny substantially revises the tree of life.</title>
        <authorList>
            <person name="Parks D.H."/>
            <person name="Chuvochina M."/>
            <person name="Waite D.W."/>
            <person name="Rinke C."/>
            <person name="Skarshewski A."/>
            <person name="Chaumeil P.A."/>
            <person name="Hugenholtz P."/>
        </authorList>
    </citation>
    <scope>NUCLEOTIDE SEQUENCE [LARGE SCALE GENOMIC DNA]</scope>
    <source>
        <strain evidence="1">UBA11978</strain>
    </source>
</reference>
<proteinExistence type="predicted"/>
<organism evidence="1 2">
    <name type="scientific">Alteromonas australica</name>
    <dbReference type="NCBI Taxonomy" id="589873"/>
    <lineage>
        <taxon>Bacteria</taxon>
        <taxon>Pseudomonadati</taxon>
        <taxon>Pseudomonadota</taxon>
        <taxon>Gammaproteobacteria</taxon>
        <taxon>Alteromonadales</taxon>
        <taxon>Alteromonadaceae</taxon>
        <taxon>Alteromonas/Salinimonas group</taxon>
        <taxon>Alteromonas</taxon>
    </lineage>
</organism>
<dbReference type="Gene3D" id="3.40.50.1820">
    <property type="entry name" value="alpha/beta hydrolase"/>
    <property type="match status" value="1"/>
</dbReference>
<comment type="caution">
    <text evidence="1">The sequence shown here is derived from an EMBL/GenBank/DDBJ whole genome shotgun (WGS) entry which is preliminary data.</text>
</comment>
<accession>A0A350P8U7</accession>
<gene>
    <name evidence="1" type="ORF">DCW74_18510</name>
</gene>
<dbReference type="EMBL" id="DNAN01000646">
    <property type="protein sequence ID" value="HAW77714.1"/>
    <property type="molecule type" value="Genomic_DNA"/>
</dbReference>
<evidence type="ECO:0000313" key="1">
    <source>
        <dbReference type="EMBL" id="HAW77714.1"/>
    </source>
</evidence>
<dbReference type="GO" id="GO:0016787">
    <property type="term" value="F:hydrolase activity"/>
    <property type="evidence" value="ECO:0007669"/>
    <property type="project" value="UniProtKB-KW"/>
</dbReference>
<sequence length="324" mass="36462">YSPGAAYLALLNDANIDALSWKGFVGSKLAEQRRGIYVIGELSHHKMPLIMVHGLNSDPLVWRYLTMAVLNDEWLNERYQIWHVLYPSGQPPFYNAMKIRRELHSLIDDIDNPLITREAVFIGHSMGGIITKLLSTQSNDDFWKTTFVAPPSIISQQHEKDIHDLFFFDPVFESSTVFYLDTPHKGSALATSALGYIGSSLVSIPDNLKHLFSDVLETLGLDIVQPDMQPFIKDAKFKSIDMLKPGHPLMTALYKKKIKGRAYSVIGSRKETECDTREVCLLLSDGVVTYDSADIPDALERLIVVSKHNSFKSPEAVAFILEHL</sequence>
<name>A0A350P8U7_9ALTE</name>
<dbReference type="InterPro" id="IPR029058">
    <property type="entry name" value="AB_hydrolase_fold"/>
</dbReference>
<dbReference type="SUPFAM" id="SSF53474">
    <property type="entry name" value="alpha/beta-Hydrolases"/>
    <property type="match status" value="1"/>
</dbReference>
<dbReference type="AlphaFoldDB" id="A0A350P8U7"/>
<keyword evidence="1" id="KW-0378">Hydrolase</keyword>
<dbReference type="Proteomes" id="UP000263517">
    <property type="component" value="Unassembled WGS sequence"/>
</dbReference>
<evidence type="ECO:0000313" key="2">
    <source>
        <dbReference type="Proteomes" id="UP000263517"/>
    </source>
</evidence>
<protein>
    <submittedName>
        <fullName evidence="1">Alpha/beta hydrolase</fullName>
    </submittedName>
</protein>
<feature type="non-terminal residue" evidence="1">
    <location>
        <position position="1"/>
    </location>
</feature>